<dbReference type="RefSeq" id="WP_370131864.1">
    <property type="nucleotide sequence ID" value="NZ_JBGBZJ010000003.1"/>
</dbReference>
<gene>
    <name evidence="1" type="ORF">ABIG07_006931</name>
</gene>
<dbReference type="EMBL" id="JBGBZJ010000003">
    <property type="protein sequence ID" value="MEY9457983.1"/>
    <property type="molecule type" value="Genomic_DNA"/>
</dbReference>
<reference evidence="1 2" key="1">
    <citation type="submission" date="2024-07" db="EMBL/GenBank/DDBJ databases">
        <title>Genomic Encyclopedia of Type Strains, Phase V (KMG-V): Genome sequencing to study the core and pangenomes of soil and plant-associated prokaryotes.</title>
        <authorList>
            <person name="Whitman W."/>
        </authorList>
    </citation>
    <scope>NUCLEOTIDE SEQUENCE [LARGE SCALE GENOMIC DNA]</scope>
    <source>
        <strain evidence="1 2">USDA 152</strain>
    </source>
</reference>
<organism evidence="1 2">
    <name type="scientific">Bradyrhizobium ottawaense</name>
    <dbReference type="NCBI Taxonomy" id="931866"/>
    <lineage>
        <taxon>Bacteria</taxon>
        <taxon>Pseudomonadati</taxon>
        <taxon>Pseudomonadota</taxon>
        <taxon>Alphaproteobacteria</taxon>
        <taxon>Hyphomicrobiales</taxon>
        <taxon>Nitrobacteraceae</taxon>
        <taxon>Bradyrhizobium</taxon>
    </lineage>
</organism>
<name>A0ABV4G4E9_9BRAD</name>
<accession>A0ABV4G4E9</accession>
<evidence type="ECO:0000313" key="1">
    <source>
        <dbReference type="EMBL" id="MEY9457983.1"/>
    </source>
</evidence>
<comment type="caution">
    <text evidence="1">The sequence shown here is derived from an EMBL/GenBank/DDBJ whole genome shotgun (WGS) entry which is preliminary data.</text>
</comment>
<sequence length="62" mass="6555">MASKAVKAGPVAGTDLRNSDLARINSEHIRLETLRAQYLAEIFALSSSTALTVAEVAIGEAR</sequence>
<proteinExistence type="predicted"/>
<protein>
    <submittedName>
        <fullName evidence="1">Uncharacterized protein</fullName>
    </submittedName>
</protein>
<evidence type="ECO:0000313" key="2">
    <source>
        <dbReference type="Proteomes" id="UP001565369"/>
    </source>
</evidence>
<keyword evidence="2" id="KW-1185">Reference proteome</keyword>
<dbReference type="Proteomes" id="UP001565369">
    <property type="component" value="Unassembled WGS sequence"/>
</dbReference>